<evidence type="ECO:0000256" key="5">
    <source>
        <dbReference type="ARBA" id="ARBA00036824"/>
    </source>
</evidence>
<evidence type="ECO:0000256" key="6">
    <source>
        <dbReference type="ARBA" id="ARBA00038929"/>
    </source>
</evidence>
<dbReference type="InterPro" id="IPR050386">
    <property type="entry name" value="Glycosyl_hydrolase_5"/>
</dbReference>
<dbReference type="GO" id="GO:0071555">
    <property type="term" value="P:cell wall organization"/>
    <property type="evidence" value="ECO:0007669"/>
    <property type="project" value="UniProtKB-KW"/>
</dbReference>
<feature type="signal peptide" evidence="7">
    <location>
        <begin position="1"/>
        <end position="19"/>
    </location>
</feature>
<dbReference type="EMBL" id="CAUJNA010003835">
    <property type="protein sequence ID" value="CAJ1410694.1"/>
    <property type="molecule type" value="Genomic_DNA"/>
</dbReference>
<gene>
    <name evidence="8" type="ORF">EVOR1521_LOCUS31471</name>
</gene>
<keyword evidence="2" id="KW-0325">Glycoprotein</keyword>
<evidence type="ECO:0000313" key="9">
    <source>
        <dbReference type="Proteomes" id="UP001178507"/>
    </source>
</evidence>
<name>A0AA36JT04_9DINO</name>
<dbReference type="PANTHER" id="PTHR31297:SF34">
    <property type="entry name" value="GLUCAN 1,3-BETA-GLUCOSIDASE 2"/>
    <property type="match status" value="1"/>
</dbReference>
<keyword evidence="1" id="KW-0378">Hydrolase</keyword>
<accession>A0AA36JT04</accession>
<dbReference type="GO" id="GO:0009986">
    <property type="term" value="C:cell surface"/>
    <property type="evidence" value="ECO:0007669"/>
    <property type="project" value="TreeGrafter"/>
</dbReference>
<sequence>MAARALVLASACLEPFVNAGVAFPEPTVEIQKVPLTAEQKWMDDNWPGYHNGVNIGGHLVIENWMFMRAEPPFQDAHLQLDYSKVPMFNNNMWSNANLAESLHNLRGSDRLAVDTMWCHMDKYYTDEMLDEFASFGINSARVPLGYWIFDDPELFPNDPWPVPLTTGSQPYGVNPEGFLTPGTLALSNLIVRLWNRNMKVMLDMHALPGCSTPHQSYAGIECAPKAPNFWAGLAEQGISNPNGPNHTTTRSKDGKTWADVYHKLAVERVVPYIDFINSILPGAVVAYEMMNEPDLLQHDATAAAVRTSTVDLAKDMMSLENVAFGLNDGAHNYGTDIMSDDLLTTPEYKDRYWLDIHHYFNWPAMCNVYGEESYIDIACVCEANVPNTTHQYEQGAWANFMKKGLLDDGYRLYIGEWSAGLQVARNCNNPTKLPNAKQAQVMWRAQKLSFLTQYLHYQGLAAQKQSSFLGDFYWAGRMGHNWNADPSVCCCGEDPNWVDFEWWDWSLLNMIRLNLAQPMSKLGWTPETIEQHKGNACTGPWWPPLEMEVWPDTDLAVSSAMTLSCGQCAVDMGLSFQDPQRGLQLEQRWQLPEAACALAAAALPGVVALAGTRSGDLFAAGPGEELASAGAVLAPAYVTALHVGPPTDGLGGILDAEGKEGPRALFIAGSDGRILRAWLPEDASSSHVAELLAGAAVCAEVLSPVLALELCTRTSRLLVSTSERVAVLSDALAAEVAPVRWVGSKPHKGSLTATFGSYFGPEAIIAPRRGGRLWVADGSGTVQTTLIFQNARGEKVALGHLLPLKHDCVLSFVRHDEETQTSVGPPAVLLDLEAIAISHQWPVPPVVDAVPWHGGALLAHPHALSLLLADEPQAACQALVATHNLGDAAALAACVQEVLNLREALDSTGAGDVLEGLAPLFDAVDAIEVAKATELRQWVADLEERWLFHLREEALAEGKQHDFIRLIDAPLSNFPTAAWEVDDEEIDGKKDEKSTGDGDEEGLLIPYLWQQCLERTDCVKPAGDSTFRPAVLSHIIQALEAPGRSKASEAAKFMPWLMARMKEDTHLAEPAALLLELLCSSQEAWPGTGLSVSRGSAEPWSREQLMTAALTCDASAAFGLCQHCLMLANCELLERCLFWINGMVAQASSDGWLEVFNWVKRRLESTSCAALPTAWNEALKVARSSVWAAHRLLQDALSPQSMVNVRDVFDAAADFFPKVLPWNIADWMAWAFQPSPQRQACQRRETLLDELPYYLLRLLPTCKRPDMLRDVMAVALHRRPFESLAPEVPLHVGHCLQADSLLRFGSHELCCQLRYPLGLAHLTLSGFDVSSCQACCMDQIRELNSRCLRSHQAEDLDLTDDVFDKMLSMLVVPMKQNKEEDIAEQVRTCPICSAQGVPCPAQSGSGRAGKATRVRCHDGRINLWHDLAVELRRLSSSGSCRQRAAQRWRHVLDVASSSNPGLLAALVALAPDRAAAEVCLHALTADANQPKHSAGADDLASAAEALWQSALGEWLELPSRQKVSVLRPQADVYAEEIRGHM</sequence>
<evidence type="ECO:0000256" key="1">
    <source>
        <dbReference type="ARBA" id="ARBA00022801"/>
    </source>
</evidence>
<keyword evidence="9" id="KW-1185">Reference proteome</keyword>
<dbReference type="GO" id="GO:0005576">
    <property type="term" value="C:extracellular region"/>
    <property type="evidence" value="ECO:0007669"/>
    <property type="project" value="TreeGrafter"/>
</dbReference>
<keyword evidence="4" id="KW-0961">Cell wall biogenesis/degradation</keyword>
<keyword evidence="7" id="KW-0732">Signal</keyword>
<evidence type="ECO:0000256" key="2">
    <source>
        <dbReference type="ARBA" id="ARBA00023180"/>
    </source>
</evidence>
<keyword evidence="3" id="KW-0326">Glycosidase</keyword>
<comment type="catalytic activity">
    <reaction evidence="5">
        <text>Successive hydrolysis of beta-D-glucose units from the non-reducing ends of (1-&gt;3)-beta-D-glucans, releasing alpha-glucose.</text>
        <dbReference type="EC" id="3.2.1.58"/>
    </reaction>
</comment>
<comment type="caution">
    <text evidence="8">The sequence shown here is derived from an EMBL/GenBank/DDBJ whole genome shotgun (WGS) entry which is preliminary data.</text>
</comment>
<reference evidence="8" key="1">
    <citation type="submission" date="2023-08" db="EMBL/GenBank/DDBJ databases">
        <authorList>
            <person name="Chen Y."/>
            <person name="Shah S."/>
            <person name="Dougan E. K."/>
            <person name="Thang M."/>
            <person name="Chan C."/>
        </authorList>
    </citation>
    <scope>NUCLEOTIDE SEQUENCE</scope>
</reference>
<organism evidence="8 9">
    <name type="scientific">Effrenium voratum</name>
    <dbReference type="NCBI Taxonomy" id="2562239"/>
    <lineage>
        <taxon>Eukaryota</taxon>
        <taxon>Sar</taxon>
        <taxon>Alveolata</taxon>
        <taxon>Dinophyceae</taxon>
        <taxon>Suessiales</taxon>
        <taxon>Symbiodiniaceae</taxon>
        <taxon>Effrenium</taxon>
    </lineage>
</organism>
<dbReference type="GO" id="GO:0009251">
    <property type="term" value="P:glucan catabolic process"/>
    <property type="evidence" value="ECO:0007669"/>
    <property type="project" value="TreeGrafter"/>
</dbReference>
<dbReference type="SUPFAM" id="SSF51445">
    <property type="entry name" value="(Trans)glycosidases"/>
    <property type="match status" value="1"/>
</dbReference>
<evidence type="ECO:0000313" key="8">
    <source>
        <dbReference type="EMBL" id="CAJ1410694.1"/>
    </source>
</evidence>
<dbReference type="EC" id="3.2.1.58" evidence="6"/>
<dbReference type="GO" id="GO:0004338">
    <property type="term" value="F:glucan exo-1,3-beta-glucosidase activity"/>
    <property type="evidence" value="ECO:0007669"/>
    <property type="project" value="UniProtKB-EC"/>
</dbReference>
<evidence type="ECO:0000256" key="3">
    <source>
        <dbReference type="ARBA" id="ARBA00023295"/>
    </source>
</evidence>
<protein>
    <recommendedName>
        <fullName evidence="6">glucan 1,3-beta-glucosidase</fullName>
        <ecNumber evidence="6">3.2.1.58</ecNumber>
    </recommendedName>
</protein>
<dbReference type="InterPro" id="IPR017853">
    <property type="entry name" value="GH"/>
</dbReference>
<evidence type="ECO:0000256" key="4">
    <source>
        <dbReference type="ARBA" id="ARBA00023316"/>
    </source>
</evidence>
<evidence type="ECO:0000256" key="7">
    <source>
        <dbReference type="SAM" id="SignalP"/>
    </source>
</evidence>
<feature type="chain" id="PRO_5041200708" description="glucan 1,3-beta-glucosidase" evidence="7">
    <location>
        <begin position="20"/>
        <end position="1541"/>
    </location>
</feature>
<dbReference type="PANTHER" id="PTHR31297">
    <property type="entry name" value="GLUCAN ENDO-1,6-BETA-GLUCOSIDASE B"/>
    <property type="match status" value="1"/>
</dbReference>
<proteinExistence type="predicted"/>
<dbReference type="Gene3D" id="3.20.20.80">
    <property type="entry name" value="Glycosidases"/>
    <property type="match status" value="1"/>
</dbReference>
<dbReference type="Proteomes" id="UP001178507">
    <property type="component" value="Unassembled WGS sequence"/>
</dbReference>